<evidence type="ECO:0000313" key="1">
    <source>
        <dbReference type="EMBL" id="KAJ8885568.1"/>
    </source>
</evidence>
<accession>A0ABQ9HMK0</accession>
<organism evidence="1 2">
    <name type="scientific">Dryococelus australis</name>
    <dbReference type="NCBI Taxonomy" id="614101"/>
    <lineage>
        <taxon>Eukaryota</taxon>
        <taxon>Metazoa</taxon>
        <taxon>Ecdysozoa</taxon>
        <taxon>Arthropoda</taxon>
        <taxon>Hexapoda</taxon>
        <taxon>Insecta</taxon>
        <taxon>Pterygota</taxon>
        <taxon>Neoptera</taxon>
        <taxon>Polyneoptera</taxon>
        <taxon>Phasmatodea</taxon>
        <taxon>Verophasmatodea</taxon>
        <taxon>Anareolatae</taxon>
        <taxon>Phasmatidae</taxon>
        <taxon>Eurycanthinae</taxon>
        <taxon>Dryococelus</taxon>
    </lineage>
</organism>
<sequence>MDMWCCEGLGYLERKGTRGDDVSPLRMLEGLLLQHRRFLVPGLYWTEQVGRCLGCRRYLCWLDLCAGDVRNGDV</sequence>
<protein>
    <recommendedName>
        <fullName evidence="3">MHC class I antigen</fullName>
    </recommendedName>
</protein>
<dbReference type="EMBL" id="JARBHB010000004">
    <property type="protein sequence ID" value="KAJ8885568.1"/>
    <property type="molecule type" value="Genomic_DNA"/>
</dbReference>
<name>A0ABQ9HMK0_9NEOP</name>
<reference evidence="1 2" key="1">
    <citation type="submission" date="2023-02" db="EMBL/GenBank/DDBJ databases">
        <title>LHISI_Scaffold_Assembly.</title>
        <authorList>
            <person name="Stuart O.P."/>
            <person name="Cleave R."/>
            <person name="Magrath M.J.L."/>
            <person name="Mikheyev A.S."/>
        </authorList>
    </citation>
    <scope>NUCLEOTIDE SEQUENCE [LARGE SCALE GENOMIC DNA]</scope>
    <source>
        <strain evidence="1">Daus_M_001</strain>
        <tissue evidence="1">Leg muscle</tissue>
    </source>
</reference>
<proteinExistence type="predicted"/>
<keyword evidence="2" id="KW-1185">Reference proteome</keyword>
<comment type="caution">
    <text evidence="1">The sequence shown here is derived from an EMBL/GenBank/DDBJ whole genome shotgun (WGS) entry which is preliminary data.</text>
</comment>
<evidence type="ECO:0008006" key="3">
    <source>
        <dbReference type="Google" id="ProtNLM"/>
    </source>
</evidence>
<gene>
    <name evidence="1" type="ORF">PR048_011766</name>
</gene>
<evidence type="ECO:0000313" key="2">
    <source>
        <dbReference type="Proteomes" id="UP001159363"/>
    </source>
</evidence>
<dbReference type="Proteomes" id="UP001159363">
    <property type="component" value="Chromosome X"/>
</dbReference>